<dbReference type="InterPro" id="IPR019734">
    <property type="entry name" value="TPR_rpt"/>
</dbReference>
<proteinExistence type="predicted"/>
<feature type="repeat" description="TPR" evidence="1">
    <location>
        <begin position="206"/>
        <end position="239"/>
    </location>
</feature>
<evidence type="ECO:0000256" key="1">
    <source>
        <dbReference type="PROSITE-ProRule" id="PRU00339"/>
    </source>
</evidence>
<evidence type="ECO:0000313" key="4">
    <source>
        <dbReference type="Proteomes" id="UP000029452"/>
    </source>
</evidence>
<dbReference type="Gene3D" id="1.25.40.10">
    <property type="entry name" value="Tetratricopeptide repeat domain"/>
    <property type="match status" value="3"/>
</dbReference>
<protein>
    <submittedName>
        <fullName evidence="3">Uncharacterized protein</fullName>
    </submittedName>
</protein>
<dbReference type="AlphaFoldDB" id="A0A094WF98"/>
<dbReference type="InterPro" id="IPR011990">
    <property type="entry name" value="TPR-like_helical_dom_sf"/>
</dbReference>
<dbReference type="RefSeq" id="WP_036081489.1">
    <property type="nucleotide sequence ID" value="NZ_JPGK01000003.1"/>
</dbReference>
<dbReference type="PANTHER" id="PTHR12558:SF13">
    <property type="entry name" value="CELL DIVISION CYCLE PROTEIN 27 HOMOLOG"/>
    <property type="match status" value="1"/>
</dbReference>
<dbReference type="EMBL" id="JPGK01000003">
    <property type="protein sequence ID" value="KGA94317.1"/>
    <property type="molecule type" value="Genomic_DNA"/>
</dbReference>
<dbReference type="Pfam" id="PF13414">
    <property type="entry name" value="TPR_11"/>
    <property type="match status" value="1"/>
</dbReference>
<gene>
    <name evidence="3" type="ORF">LptCag_1080</name>
</gene>
<dbReference type="Pfam" id="PF14559">
    <property type="entry name" value="TPR_19"/>
    <property type="match status" value="4"/>
</dbReference>
<feature type="repeat" description="TPR" evidence="1">
    <location>
        <begin position="576"/>
        <end position="609"/>
    </location>
</feature>
<feature type="repeat" description="TPR" evidence="1">
    <location>
        <begin position="36"/>
        <end position="69"/>
    </location>
</feature>
<feature type="compositionally biased region" description="Basic and acidic residues" evidence="2">
    <location>
        <begin position="1059"/>
        <end position="1069"/>
    </location>
</feature>
<dbReference type="Pfam" id="PF13432">
    <property type="entry name" value="TPR_16"/>
    <property type="match status" value="2"/>
</dbReference>
<feature type="repeat" description="TPR" evidence="1">
    <location>
        <begin position="172"/>
        <end position="205"/>
    </location>
</feature>
<name>A0A094WF98_9BACT</name>
<dbReference type="PROSITE" id="PS50005">
    <property type="entry name" value="TPR"/>
    <property type="match status" value="6"/>
</dbReference>
<dbReference type="PATRIC" id="fig|178606.4.peg.889"/>
<dbReference type="Proteomes" id="UP000029452">
    <property type="component" value="Unassembled WGS sequence"/>
</dbReference>
<comment type="caution">
    <text evidence="3">The sequence shown here is derived from an EMBL/GenBank/DDBJ whole genome shotgun (WGS) entry which is preliminary data.</text>
</comment>
<accession>A0A094WF98</accession>
<dbReference type="SUPFAM" id="SSF48452">
    <property type="entry name" value="TPR-like"/>
    <property type="match status" value="4"/>
</dbReference>
<feature type="repeat" description="TPR" evidence="1">
    <location>
        <begin position="542"/>
        <end position="575"/>
    </location>
</feature>
<reference evidence="3 4" key="1">
    <citation type="submission" date="2014-06" db="EMBL/GenBank/DDBJ databases">
        <title>Draft genome sequence of iron oxidizing acidophile Leptospirillum ferriphilum DSM14647.</title>
        <authorList>
            <person name="Cardenas J.P."/>
            <person name="Lazcano M."/>
            <person name="Ossandon F.J."/>
            <person name="Corbett M."/>
            <person name="Holmes D.S."/>
            <person name="Watkin E."/>
        </authorList>
    </citation>
    <scope>NUCLEOTIDE SEQUENCE [LARGE SCALE GENOMIC DNA]</scope>
    <source>
        <strain evidence="3 4">DSM 14647</strain>
    </source>
</reference>
<feature type="repeat" description="TPR" evidence="1">
    <location>
        <begin position="508"/>
        <end position="541"/>
    </location>
</feature>
<dbReference type="SMART" id="SM00028">
    <property type="entry name" value="TPR"/>
    <property type="match status" value="13"/>
</dbReference>
<evidence type="ECO:0000313" key="3">
    <source>
        <dbReference type="EMBL" id="KGA94317.1"/>
    </source>
</evidence>
<feature type="region of interest" description="Disordered" evidence="2">
    <location>
        <begin position="1059"/>
        <end position="1078"/>
    </location>
</feature>
<evidence type="ECO:0000256" key="2">
    <source>
        <dbReference type="SAM" id="MobiDB-lite"/>
    </source>
</evidence>
<sequence>MNPSCFSNGLFRTAILGCILVSAFLTGCSKSPAELQKKYQGLGEHYLAEGKLNEAVIEFQNLLKINPKSAIGHYDLGQAYRKKGWIIESVIQDREATKLAPLMLPAHLALAEYAINSGQWSPAKEEIAAILKIDPNNAEGYALAGQRMLGLGREKEADQDLKHALSIEPGFARALVALGDLKRKQGHPAKARSYYEQALQANPSLGRALTGLGMLAQSENNAELAREEFQKSLKADPYNLRSRIVYANFLASGGHLHKAISALEVISAKKADVRVPVKIAEYETLLGANQKAIALLLPLAQQKLQIPDINFVLAKAYEQSGKKEDALQMVNGLLSMGNIPPILKIGAARIELFEGKPREASKVLESLANVPDLPPTYPLTQSQVALALNRPDQAISILTHALARSPGNIDLQLSFADARMRLKQWKPALTLINTVLSEHPENLPAIQRKGFLLGKTSGASVQIGFLKHEASSLPRVEPLYLQSLLANRQSREALLTAKAYLKDHPDNTNVRLFLANLYLRSGKLPQARRTYKTILTTDPKNLPAVLSLASIAMTQKNYPEAESDFRRALTLSPDNSGLYSALGEVLLAEKQRDAANKAFHSALIFNPENPAAILEVSKSEILSGQGQGQEALTRLSALLKSPLAKDRKAEVEWLWGLANEQSGDPAKAEKALVLATTLDPQNPGYHASLGDFWADRSRWEDARKEYRKSLSLQSNNPVLEMKKEWLSVQSSRKPDPGRIRKVIALAETYRASHPSDISATMLEAQGELLLKKPEKALPLFDAILSSHPDNTGARLGKAGILLSQGKTEKAKNLATMILADHPDNLAANLLMTRIDQKNNDFTDEADRLEKLHQKHPDWIQPSLTLVAVDLKLKRFREAESIADSILTVQPDLYNARFLKAQAELDMADYRGALRNLSILAKANKKPAPLYLIMSVAAMKEGDVQEEKRELDKAFHAAPDDPMVLNNMAFFLASHTTHYEKALSYAKKAASLDKHPYIQDTVGFVLFRMGRFSQAQPYFESAWNSHFRDPEFLYHMGMNEWKIGQAQKARNILKRALDSGKLTPEEERNSRQALGSMGA</sequence>
<keyword evidence="1" id="KW-0802">TPR repeat</keyword>
<organism evidence="3 4">
    <name type="scientific">Leptospirillum ferriphilum</name>
    <dbReference type="NCBI Taxonomy" id="178606"/>
    <lineage>
        <taxon>Bacteria</taxon>
        <taxon>Pseudomonadati</taxon>
        <taxon>Nitrospirota</taxon>
        <taxon>Nitrospiria</taxon>
        <taxon>Nitrospirales</taxon>
        <taxon>Nitrospiraceae</taxon>
        <taxon>Leptospirillum</taxon>
    </lineage>
</organism>
<dbReference type="PANTHER" id="PTHR12558">
    <property type="entry name" value="CELL DIVISION CYCLE 16,23,27"/>
    <property type="match status" value="1"/>
</dbReference>